<keyword evidence="4" id="KW-1185">Reference proteome</keyword>
<keyword evidence="1" id="KW-0408">Iron</keyword>
<dbReference type="Pfam" id="PF04023">
    <property type="entry name" value="FeoA"/>
    <property type="match status" value="1"/>
</dbReference>
<dbReference type="Proteomes" id="UP000501408">
    <property type="component" value="Chromosome 1"/>
</dbReference>
<dbReference type="RefSeq" id="WP_077455986.1">
    <property type="nucleotide sequence ID" value="NZ_CP050266.1"/>
</dbReference>
<organism evidence="3 4">
    <name type="scientific">Salinivibrio costicola</name>
    <name type="common">Vibrio costicola</name>
    <dbReference type="NCBI Taxonomy" id="51367"/>
    <lineage>
        <taxon>Bacteria</taxon>
        <taxon>Pseudomonadati</taxon>
        <taxon>Pseudomonadota</taxon>
        <taxon>Gammaproteobacteria</taxon>
        <taxon>Vibrionales</taxon>
        <taxon>Vibrionaceae</taxon>
        <taxon>Salinivibrio</taxon>
    </lineage>
</organism>
<proteinExistence type="predicted"/>
<protein>
    <submittedName>
        <fullName evidence="3">Ferrous iron transport protein A</fullName>
    </submittedName>
</protein>
<feature type="domain" description="Ferrous iron transporter FeoA-like" evidence="2">
    <location>
        <begin position="1"/>
        <end position="74"/>
    </location>
</feature>
<dbReference type="SUPFAM" id="SSF50037">
    <property type="entry name" value="C-terminal domain of transcriptional repressors"/>
    <property type="match status" value="1"/>
</dbReference>
<evidence type="ECO:0000259" key="2">
    <source>
        <dbReference type="SMART" id="SM00899"/>
    </source>
</evidence>
<reference evidence="3 4" key="1">
    <citation type="submission" date="2020-03" db="EMBL/GenBank/DDBJ databases">
        <title>Genome mining reveals the biosynthetic pathways of PHA and ectoines of the halophilic strain Salinivibrio costicola M318 isolated from fermented shrimp paste.</title>
        <authorList>
            <person name="Doan T.V."/>
            <person name="Tran L.T."/>
            <person name="Trieu T.A."/>
            <person name="Nguyen Q.V."/>
            <person name="Quach T.N."/>
            <person name="Phi T.Q."/>
            <person name="Kumar S."/>
        </authorList>
    </citation>
    <scope>NUCLEOTIDE SEQUENCE [LARGE SCALE GENOMIC DNA]</scope>
    <source>
        <strain evidence="3 4">M318</strain>
    </source>
</reference>
<dbReference type="EMBL" id="CP050266">
    <property type="protein sequence ID" value="QIR06432.1"/>
    <property type="molecule type" value="Genomic_DNA"/>
</dbReference>
<gene>
    <name evidence="3" type="ORF">HBA18_08655</name>
</gene>
<sequence>MKLSTLGRGQAARITSVHHVPAVIRHRLAVMGLIPGTAVELVRRAPLGDPLQIRLDNEQLIVRREIAKLIDVEAMS</sequence>
<evidence type="ECO:0000256" key="1">
    <source>
        <dbReference type="ARBA" id="ARBA00023004"/>
    </source>
</evidence>
<dbReference type="PANTHER" id="PTHR42954:SF2">
    <property type="entry name" value="FE(2+) TRANSPORT PROTEIN A"/>
    <property type="match status" value="1"/>
</dbReference>
<dbReference type="InterPro" id="IPR038157">
    <property type="entry name" value="FeoA_core_dom"/>
</dbReference>
<name>A0ABX6K4F7_SALCS</name>
<dbReference type="InterPro" id="IPR007167">
    <property type="entry name" value="Fe-transptr_FeoA-like"/>
</dbReference>
<dbReference type="InterPro" id="IPR008988">
    <property type="entry name" value="Transcriptional_repressor_C"/>
</dbReference>
<evidence type="ECO:0000313" key="3">
    <source>
        <dbReference type="EMBL" id="QIR06432.1"/>
    </source>
</evidence>
<dbReference type="PANTHER" id="PTHR42954">
    <property type="entry name" value="FE(2+) TRANSPORT PROTEIN A"/>
    <property type="match status" value="1"/>
</dbReference>
<dbReference type="Gene3D" id="2.30.30.90">
    <property type="match status" value="1"/>
</dbReference>
<dbReference type="InterPro" id="IPR052713">
    <property type="entry name" value="FeoA"/>
</dbReference>
<accession>A0ABX6K4F7</accession>
<dbReference type="SMART" id="SM00899">
    <property type="entry name" value="FeoA"/>
    <property type="match status" value="1"/>
</dbReference>
<evidence type="ECO:0000313" key="4">
    <source>
        <dbReference type="Proteomes" id="UP000501408"/>
    </source>
</evidence>